<dbReference type="EMBL" id="CP001787">
    <property type="protein sequence ID" value="ACX72759.1"/>
    <property type="molecule type" value="Genomic_DNA"/>
</dbReference>
<evidence type="ECO:0000256" key="1">
    <source>
        <dbReference type="SAM" id="Phobius"/>
    </source>
</evidence>
<keyword evidence="1" id="KW-0812">Transmembrane</keyword>
<gene>
    <name evidence="2" type="ordered locus">Metvu_0901</name>
</gene>
<sequence>MNIKDLAFEFFTIIIIGLFIGYLIAMNTKNNIWIVVFFLIGVFCAFGRFFRLIKEFEGDCIENRREKKERR</sequence>
<keyword evidence="3" id="KW-1185">Reference proteome</keyword>
<dbReference type="RefSeq" id="WP_015732979.1">
    <property type="nucleotide sequence ID" value="NC_013407.1"/>
</dbReference>
<dbReference type="KEGG" id="mvu:Metvu_0901"/>
<accession>C9RGQ7</accession>
<feature type="transmembrane region" description="Helical" evidence="1">
    <location>
        <begin position="7"/>
        <end position="25"/>
    </location>
</feature>
<evidence type="ECO:0000313" key="2">
    <source>
        <dbReference type="EMBL" id="ACX72759.1"/>
    </source>
</evidence>
<reference evidence="2" key="1">
    <citation type="submission" date="2009-10" db="EMBL/GenBank/DDBJ databases">
        <title>Complete sequence of chromosome of Methanocaldococcus vulcanius M7.</title>
        <authorList>
            <consortium name="US DOE Joint Genome Institute"/>
            <person name="Lucas S."/>
            <person name="Copeland A."/>
            <person name="Lapidus A."/>
            <person name="Glavina del Rio T."/>
            <person name="Dalin E."/>
            <person name="Tice H."/>
            <person name="Bruce D."/>
            <person name="Goodwin L."/>
            <person name="Pitluck S."/>
            <person name="Lcollab F.I."/>
            <person name="Brettin T."/>
            <person name="Detter J.C."/>
            <person name="Han C."/>
            <person name="Tapia R."/>
            <person name="Kuske C.R."/>
            <person name="Schmutz J."/>
            <person name="Larimer F."/>
            <person name="Land M."/>
            <person name="Hauser L."/>
            <person name="Kyrpides N."/>
            <person name="Ovchinikova G."/>
            <person name="Sieprawska-Lupa M."/>
            <person name="Whitman W.B."/>
            <person name="Woyke T."/>
        </authorList>
    </citation>
    <scope>NUCLEOTIDE SEQUENCE [LARGE SCALE GENOMIC DNA]</scope>
    <source>
        <strain evidence="2">M7</strain>
    </source>
</reference>
<evidence type="ECO:0000313" key="3">
    <source>
        <dbReference type="Proteomes" id="UP000002063"/>
    </source>
</evidence>
<dbReference type="HOGENOM" id="CLU_204983_0_0_2"/>
<dbReference type="eggNOG" id="arCOG08276">
    <property type="taxonomic scope" value="Archaea"/>
</dbReference>
<keyword evidence="1" id="KW-1133">Transmembrane helix</keyword>
<organism evidence="2 3">
    <name type="scientific">Methanocaldococcus vulcanius (strain ATCC 700851 / DSM 12094 / M7)</name>
    <name type="common">Methanococcus vulcanius</name>
    <dbReference type="NCBI Taxonomy" id="579137"/>
    <lineage>
        <taxon>Archaea</taxon>
        <taxon>Methanobacteriati</taxon>
        <taxon>Methanobacteriota</taxon>
        <taxon>Methanomada group</taxon>
        <taxon>Methanococci</taxon>
        <taxon>Methanococcales</taxon>
        <taxon>Methanocaldococcaceae</taxon>
        <taxon>Methanocaldococcus</taxon>
    </lineage>
</organism>
<proteinExistence type="predicted"/>
<dbReference type="STRING" id="579137.Metvu_0901"/>
<keyword evidence="1" id="KW-0472">Membrane</keyword>
<dbReference type="Proteomes" id="UP000002063">
    <property type="component" value="Chromosome"/>
</dbReference>
<protein>
    <submittedName>
        <fullName evidence="2">Uncharacterized protein</fullName>
    </submittedName>
</protein>
<dbReference type="AlphaFoldDB" id="C9RGQ7"/>
<dbReference type="OrthoDB" id="63867at2157"/>
<feature type="transmembrane region" description="Helical" evidence="1">
    <location>
        <begin position="31"/>
        <end position="50"/>
    </location>
</feature>
<dbReference type="GeneID" id="8513238"/>
<name>C9RGQ7_METVM</name>